<comment type="caution">
    <text evidence="1">The sequence shown here is derived from an EMBL/GenBank/DDBJ whole genome shotgun (WGS) entry which is preliminary data.</text>
</comment>
<dbReference type="AlphaFoldDB" id="A0A5N4C250"/>
<reference evidence="1 2" key="1">
    <citation type="journal article" date="2019" name="Mol. Ecol. Resour.">
        <title>Improving Illumina assemblies with Hi-C and long reads: an example with the North African dromedary.</title>
        <authorList>
            <person name="Elbers J.P."/>
            <person name="Rogers M.F."/>
            <person name="Perelman P.L."/>
            <person name="Proskuryakova A.A."/>
            <person name="Serdyukova N.A."/>
            <person name="Johnson W.E."/>
            <person name="Horin P."/>
            <person name="Corander J."/>
            <person name="Murphy D."/>
            <person name="Burger P.A."/>
        </authorList>
    </citation>
    <scope>NUCLEOTIDE SEQUENCE [LARGE SCALE GENOMIC DNA]</scope>
    <source>
        <strain evidence="1">Drom800</strain>
        <tissue evidence="1">Blood</tissue>
    </source>
</reference>
<name>A0A5N4C250_CAMDR</name>
<evidence type="ECO:0000313" key="2">
    <source>
        <dbReference type="Proteomes" id="UP000299084"/>
    </source>
</evidence>
<dbReference type="Proteomes" id="UP000299084">
    <property type="component" value="Unassembled WGS sequence"/>
</dbReference>
<dbReference type="EMBL" id="JWIN03000037">
    <property type="protein sequence ID" value="KAB1252939.1"/>
    <property type="molecule type" value="Genomic_DNA"/>
</dbReference>
<proteinExistence type="predicted"/>
<sequence>MMADVVCAEIPVNQWSGFCLQLVTNVTNSNTMEHMKEGTADETKSRVNLAFFDHIARLENHLKNIRTGAAEPIRNFFTAFGKNVLKLVASRLMILEVLTEEQKFKTSKI</sequence>
<accession>A0A5N4C250</accession>
<protein>
    <submittedName>
        <fullName evidence="1">Importin subunit beta-1</fullName>
    </submittedName>
</protein>
<organism evidence="1 2">
    <name type="scientific">Camelus dromedarius</name>
    <name type="common">Dromedary</name>
    <name type="synonym">Arabian camel</name>
    <dbReference type="NCBI Taxonomy" id="9838"/>
    <lineage>
        <taxon>Eukaryota</taxon>
        <taxon>Metazoa</taxon>
        <taxon>Chordata</taxon>
        <taxon>Craniata</taxon>
        <taxon>Vertebrata</taxon>
        <taxon>Euteleostomi</taxon>
        <taxon>Mammalia</taxon>
        <taxon>Eutheria</taxon>
        <taxon>Laurasiatheria</taxon>
        <taxon>Artiodactyla</taxon>
        <taxon>Tylopoda</taxon>
        <taxon>Camelidae</taxon>
        <taxon>Camelus</taxon>
    </lineage>
</organism>
<evidence type="ECO:0000313" key="1">
    <source>
        <dbReference type="EMBL" id="KAB1252939.1"/>
    </source>
</evidence>
<gene>
    <name evidence="1" type="ORF">Cadr_000003029</name>
</gene>
<keyword evidence="2" id="KW-1185">Reference proteome</keyword>